<dbReference type="GO" id="GO:0005524">
    <property type="term" value="F:ATP binding"/>
    <property type="evidence" value="ECO:0007669"/>
    <property type="project" value="UniProtKB-KW"/>
</dbReference>
<comment type="function">
    <text evidence="10">Bifunctional inositol kinase that acts in concert with the IP6K kinases to synthesize the diphosphate group-containing inositol pyrophosphates diphosphoinositol pentakisphosphate, PP-InsP5, and bis-diphosphoinositol tetrakisphosphate, (PP)2-InsP4. PP-InsP5 and (PP)2-InsP4, also respectively called InsP7 and InsP8, may regulate a variety of cellular processes, including apoptosis, vesicle trafficking, cytoskeletal dynamics, and exocytosis. Phosphorylates inositol hexakisphosphate (InsP6).</text>
</comment>
<dbReference type="GeneID" id="17261892"/>
<dbReference type="PANTHER" id="PTHR12750">
    <property type="entry name" value="DIPHOSPHOINOSITOL PENTAKISPHOSPHATE KINASE"/>
    <property type="match status" value="1"/>
</dbReference>
<dbReference type="GO" id="GO:0032958">
    <property type="term" value="P:inositol phosphate biosynthetic process"/>
    <property type="evidence" value="ECO:0007669"/>
    <property type="project" value="TreeGrafter"/>
</dbReference>
<dbReference type="GO" id="GO:0000828">
    <property type="term" value="F:inositol hexakisphosphate kinase activity"/>
    <property type="evidence" value="ECO:0007669"/>
    <property type="project" value="UniProtKB-ARBA"/>
</dbReference>
<protein>
    <recommendedName>
        <fullName evidence="10">Inositol hexakisphosphate and diphosphoinositol-pentakisphosphate kinase</fullName>
        <ecNumber evidence="10">2.7.4.24</ecNumber>
    </recommendedName>
</protein>
<keyword evidence="4 10" id="KW-0808">Transferase</keyword>
<dbReference type="PaxDb" id="2903-EOD15631"/>
<evidence type="ECO:0000256" key="2">
    <source>
        <dbReference type="ARBA" id="ARBA00022490"/>
    </source>
</evidence>
<comment type="catalytic activity">
    <reaction evidence="9">
        <text>1D-myo-inositol hexakisphosphate + ATP = 1-diphospho-1D-myo-inositol 2,3,4,5,6-pentakisphosphate + ADP</text>
        <dbReference type="Rhea" id="RHEA:37459"/>
        <dbReference type="ChEBI" id="CHEBI:30616"/>
        <dbReference type="ChEBI" id="CHEBI:58130"/>
        <dbReference type="ChEBI" id="CHEBI:74946"/>
        <dbReference type="ChEBI" id="CHEBI:456216"/>
        <dbReference type="EC" id="2.7.4.24"/>
    </reaction>
    <physiologicalReaction direction="left-to-right" evidence="9">
        <dbReference type="Rhea" id="RHEA:37460"/>
    </physiologicalReaction>
</comment>
<dbReference type="Pfam" id="PF00328">
    <property type="entry name" value="His_Phos_2"/>
    <property type="match status" value="1"/>
</dbReference>
<dbReference type="Proteomes" id="UP000013827">
    <property type="component" value="Unassembled WGS sequence"/>
</dbReference>
<evidence type="ECO:0000313" key="13">
    <source>
        <dbReference type="Proteomes" id="UP000013827"/>
    </source>
</evidence>
<evidence type="ECO:0000313" key="12">
    <source>
        <dbReference type="EnsemblProtists" id="EOD15631"/>
    </source>
</evidence>
<reference evidence="13" key="1">
    <citation type="journal article" date="2013" name="Nature">
        <title>Pan genome of the phytoplankton Emiliania underpins its global distribution.</title>
        <authorList>
            <person name="Read B.A."/>
            <person name="Kegel J."/>
            <person name="Klute M.J."/>
            <person name="Kuo A."/>
            <person name="Lefebvre S.C."/>
            <person name="Maumus F."/>
            <person name="Mayer C."/>
            <person name="Miller J."/>
            <person name="Monier A."/>
            <person name="Salamov A."/>
            <person name="Young J."/>
            <person name="Aguilar M."/>
            <person name="Claverie J.M."/>
            <person name="Frickenhaus S."/>
            <person name="Gonzalez K."/>
            <person name="Herman E.K."/>
            <person name="Lin Y.C."/>
            <person name="Napier J."/>
            <person name="Ogata H."/>
            <person name="Sarno A.F."/>
            <person name="Shmutz J."/>
            <person name="Schroeder D."/>
            <person name="de Vargas C."/>
            <person name="Verret F."/>
            <person name="von Dassow P."/>
            <person name="Valentin K."/>
            <person name="Van de Peer Y."/>
            <person name="Wheeler G."/>
            <person name="Dacks J.B."/>
            <person name="Delwiche C.F."/>
            <person name="Dyhrman S.T."/>
            <person name="Glockner G."/>
            <person name="John U."/>
            <person name="Richards T."/>
            <person name="Worden A.Z."/>
            <person name="Zhang X."/>
            <person name="Grigoriev I.V."/>
            <person name="Allen A.E."/>
            <person name="Bidle K."/>
            <person name="Borodovsky M."/>
            <person name="Bowler C."/>
            <person name="Brownlee C."/>
            <person name="Cock J.M."/>
            <person name="Elias M."/>
            <person name="Gladyshev V.N."/>
            <person name="Groth M."/>
            <person name="Guda C."/>
            <person name="Hadaegh A."/>
            <person name="Iglesias-Rodriguez M.D."/>
            <person name="Jenkins J."/>
            <person name="Jones B.M."/>
            <person name="Lawson T."/>
            <person name="Leese F."/>
            <person name="Lindquist E."/>
            <person name="Lobanov A."/>
            <person name="Lomsadze A."/>
            <person name="Malik S.B."/>
            <person name="Marsh M.E."/>
            <person name="Mackinder L."/>
            <person name="Mock T."/>
            <person name="Mueller-Roeber B."/>
            <person name="Pagarete A."/>
            <person name="Parker M."/>
            <person name="Probert I."/>
            <person name="Quesneville H."/>
            <person name="Raines C."/>
            <person name="Rensing S.A."/>
            <person name="Riano-Pachon D.M."/>
            <person name="Richier S."/>
            <person name="Rokitta S."/>
            <person name="Shiraiwa Y."/>
            <person name="Soanes D.M."/>
            <person name="van der Giezen M."/>
            <person name="Wahlund T.M."/>
            <person name="Williams B."/>
            <person name="Wilson W."/>
            <person name="Wolfe G."/>
            <person name="Wurch L.L."/>
        </authorList>
    </citation>
    <scope>NUCLEOTIDE SEQUENCE</scope>
</reference>
<evidence type="ECO:0000256" key="3">
    <source>
        <dbReference type="ARBA" id="ARBA00022553"/>
    </source>
</evidence>
<dbReference type="SUPFAM" id="SSF53254">
    <property type="entry name" value="Phosphoglycerate mutase-like"/>
    <property type="match status" value="1"/>
</dbReference>
<dbReference type="GO" id="GO:0033857">
    <property type="term" value="F:5-diphosphoinositol pentakisphosphate 1-kinase activity"/>
    <property type="evidence" value="ECO:0007669"/>
    <property type="project" value="TreeGrafter"/>
</dbReference>
<evidence type="ECO:0000256" key="10">
    <source>
        <dbReference type="RuleBase" id="RU365032"/>
    </source>
</evidence>
<evidence type="ECO:0000256" key="8">
    <source>
        <dbReference type="ARBA" id="ARBA00033696"/>
    </source>
</evidence>
<feature type="region of interest" description="Disordered" evidence="11">
    <location>
        <begin position="509"/>
        <end position="528"/>
    </location>
</feature>
<dbReference type="EC" id="2.7.4.24" evidence="10"/>
<dbReference type="CDD" id="cd07061">
    <property type="entry name" value="HP_HAP_like"/>
    <property type="match status" value="1"/>
</dbReference>
<dbReference type="EnsemblProtists" id="EOD15631">
    <property type="protein sequence ID" value="EOD15631"/>
    <property type="gene ID" value="EMIHUDRAFT_427613"/>
</dbReference>
<dbReference type="KEGG" id="ehx:EMIHUDRAFT_427613"/>
<dbReference type="Gene3D" id="3.30.470.20">
    <property type="entry name" value="ATP-grasp fold, B domain"/>
    <property type="match status" value="1"/>
</dbReference>
<dbReference type="HOGENOM" id="CLU_000914_3_0_1"/>
<dbReference type="InterPro" id="IPR000560">
    <property type="entry name" value="His_Pase_clade-2"/>
</dbReference>
<accession>A0A0D3IWJ6</accession>
<evidence type="ECO:0000256" key="4">
    <source>
        <dbReference type="ARBA" id="ARBA00022679"/>
    </source>
</evidence>
<dbReference type="eggNOG" id="KOG1057">
    <property type="taxonomic scope" value="Eukaryota"/>
</dbReference>
<dbReference type="GO" id="GO:0005829">
    <property type="term" value="C:cytosol"/>
    <property type="evidence" value="ECO:0007669"/>
    <property type="project" value="UniProtKB-SubCell"/>
</dbReference>
<comment type="catalytic activity">
    <reaction evidence="8">
        <text>5-diphospho-1D-myo-inositol 1,2,3,4,6-pentakisphosphate + ATP + H(+) = 1,5-bis(diphospho)-1D-myo-inositol 2,3,4,6-tetrakisphosphate + ADP</text>
        <dbReference type="Rhea" id="RHEA:10276"/>
        <dbReference type="ChEBI" id="CHEBI:15378"/>
        <dbReference type="ChEBI" id="CHEBI:30616"/>
        <dbReference type="ChEBI" id="CHEBI:58628"/>
        <dbReference type="ChEBI" id="CHEBI:77983"/>
        <dbReference type="ChEBI" id="CHEBI:456216"/>
        <dbReference type="EC" id="2.7.4.24"/>
    </reaction>
    <physiologicalReaction direction="left-to-right" evidence="8">
        <dbReference type="Rhea" id="RHEA:10277"/>
    </physiologicalReaction>
</comment>
<keyword evidence="5 10" id="KW-0547">Nucleotide-binding</keyword>
<evidence type="ECO:0000256" key="9">
    <source>
        <dbReference type="ARBA" id="ARBA00034629"/>
    </source>
</evidence>
<dbReference type="PANTHER" id="PTHR12750:SF9">
    <property type="entry name" value="INOSITOL HEXAKISPHOSPHATE AND DIPHOSPHOINOSITOL-PENTAKISPHOSPHATE KINASE"/>
    <property type="match status" value="1"/>
</dbReference>
<dbReference type="AlphaFoldDB" id="A0A0D3IWJ6"/>
<dbReference type="Gene3D" id="3.40.50.1240">
    <property type="entry name" value="Phosphoglycerate mutase-like"/>
    <property type="match status" value="1"/>
</dbReference>
<evidence type="ECO:0000256" key="11">
    <source>
        <dbReference type="SAM" id="MobiDB-lite"/>
    </source>
</evidence>
<dbReference type="InterPro" id="IPR029033">
    <property type="entry name" value="His_PPase_superfam"/>
</dbReference>
<comment type="subcellular location">
    <subcellularLocation>
        <location evidence="10">Cytoplasm</location>
        <location evidence="10">Cytosol</location>
    </subcellularLocation>
</comment>
<name>A0A0D3IWJ6_EMIH1</name>
<dbReference type="SUPFAM" id="SSF56059">
    <property type="entry name" value="Glutathione synthetase ATP-binding domain-like"/>
    <property type="match status" value="1"/>
</dbReference>
<dbReference type="InterPro" id="IPR037446">
    <property type="entry name" value="His_Pase_VIP1"/>
</dbReference>
<evidence type="ECO:0000256" key="7">
    <source>
        <dbReference type="ARBA" id="ARBA00022840"/>
    </source>
</evidence>
<proteinExistence type="inferred from homology"/>
<evidence type="ECO:0000256" key="5">
    <source>
        <dbReference type="ARBA" id="ARBA00022741"/>
    </source>
</evidence>
<keyword evidence="7 10" id="KW-0067">ATP-binding</keyword>
<keyword evidence="13" id="KW-1185">Reference proteome</keyword>
<keyword evidence="6 10" id="KW-0418">Kinase</keyword>
<evidence type="ECO:0000256" key="1">
    <source>
        <dbReference type="ARBA" id="ARBA00005609"/>
    </source>
</evidence>
<keyword evidence="3" id="KW-0597">Phosphoprotein</keyword>
<sequence length="726" mass="80092">MQEVLFDRRAIYAKLEGVGVPVPKHVVLEPGSAVVDEQEDYIEEDYIEVDGARLQKPIVEKPISGEEEDHDIRIYYPRSAGGGSKRLFRKVGDKASQFYPDEHESRATSGEAYIYEELLQTEGTDVKVHAHQEYAQHRPPAARKSPVVDGKVIRNARGKELRYPLILNNDEKEIARKVVLAFGQTLCGFDLLRSEGRSYVCDVNGWSFVKDSHKFWADSANLLRQYCLHAICAGDTAHRPLPCTPRKVPPPNRTIRDSVLQDVVPPRASLQAPTGAEESELLCVIGLTRHGDRTPKQKLKMKTTEPRLLALLGKNKDARAELKIKKIRAMEELTQIVSRLVEEKLRAADPSSDRHEEDLDKLLTLTQVLQSHPFSGINRKVQIKPSKWAAVPEAGSADGGAAPPASREALFILKWGGELTALGEAQAEYLGAKFRNSLYPGDEVGGGGLIQSHSTCRHDLKIYSSDEGRVQTTAAAFTKGFLDLEGALPPILASLVSKDKSATAMLDDTNEQGRLGMDRSKAAPSTAAEGGLASDSLLSAWLSENAKAPRQALERLHQLVEELERELRGEIWGDVGRCPLSSKVAAPARHSAANGKTPHLQLGRRKVGCELGETPHLQLGRWAQLHKDLYSSRKEVFDTSKVPDIYDNALYDMVHNEHLGLQALAAPAPRRALPRLFRASRTLASYVVPQEYGIEPEDKVTVGLQIAWQMLAKLLQDMLENGGAVA</sequence>
<comment type="similarity">
    <text evidence="1 10">Belongs to the histidine acid phosphatase family. VIP1 subfamily.</text>
</comment>
<evidence type="ECO:0000256" key="6">
    <source>
        <dbReference type="ARBA" id="ARBA00022777"/>
    </source>
</evidence>
<dbReference type="FunFam" id="3.30.470.20:FF:000036">
    <property type="entry name" value="Inositol hexakisphosphate and diphosphoinositol-pentakisphosphate kinase"/>
    <property type="match status" value="1"/>
</dbReference>
<dbReference type="GO" id="GO:0006020">
    <property type="term" value="P:inositol metabolic process"/>
    <property type="evidence" value="ECO:0007669"/>
    <property type="project" value="TreeGrafter"/>
</dbReference>
<organism evidence="12 13">
    <name type="scientific">Emiliania huxleyi (strain CCMP1516)</name>
    <dbReference type="NCBI Taxonomy" id="280463"/>
    <lineage>
        <taxon>Eukaryota</taxon>
        <taxon>Haptista</taxon>
        <taxon>Haptophyta</taxon>
        <taxon>Prymnesiophyceae</taxon>
        <taxon>Isochrysidales</taxon>
        <taxon>Noelaerhabdaceae</taxon>
        <taxon>Emiliania</taxon>
    </lineage>
</organism>
<dbReference type="RefSeq" id="XP_005768060.1">
    <property type="nucleotide sequence ID" value="XM_005768003.1"/>
</dbReference>
<reference evidence="12" key="2">
    <citation type="submission" date="2024-10" db="UniProtKB">
        <authorList>
            <consortium name="EnsemblProtists"/>
        </authorList>
    </citation>
    <scope>IDENTIFICATION</scope>
</reference>
<keyword evidence="2 10" id="KW-0963">Cytoplasm</keyword>